<evidence type="ECO:0000313" key="2">
    <source>
        <dbReference type="EMBL" id="KAL1595098.1"/>
    </source>
</evidence>
<feature type="signal peptide" evidence="1">
    <location>
        <begin position="1"/>
        <end position="20"/>
    </location>
</feature>
<name>A0ABR3QSW8_9PLEO</name>
<evidence type="ECO:0008006" key="4">
    <source>
        <dbReference type="Google" id="ProtNLM"/>
    </source>
</evidence>
<dbReference type="PANTHER" id="PTHR43559">
    <property type="entry name" value="HYDROLASE YCAC-RELATED"/>
    <property type="match status" value="1"/>
</dbReference>
<sequence length="237" mass="25823">MKTTAILTLLSLGLLGHSQATPQPTPSTNWVPWERINQNDSVLLIVDQQIGLFQLTRDWDPAVYKQNMLGHAALGKLFDIPVVMTTSAETGPNGPLPKEITDMYPEVEVVQRKGEINAWDSPEFRAAVRATGKRQIIIGGIVTDVYSVFANVEASGTTSTLVRDTANLRMQAAGVHLVSWFAVAGDLMRDWRNPSPGVAEVVPFVDEYLPAYGMLMRGHAAAVLKNGTVLPGVEDMI</sequence>
<evidence type="ECO:0000256" key="1">
    <source>
        <dbReference type="SAM" id="SignalP"/>
    </source>
</evidence>
<dbReference type="Gene3D" id="3.40.50.850">
    <property type="entry name" value="Isochorismatase-like"/>
    <property type="match status" value="1"/>
</dbReference>
<dbReference type="EMBL" id="JAKJXO020000016">
    <property type="protein sequence ID" value="KAL1595098.1"/>
    <property type="molecule type" value="Genomic_DNA"/>
</dbReference>
<dbReference type="InterPro" id="IPR036380">
    <property type="entry name" value="Isochorismatase-like_sf"/>
</dbReference>
<keyword evidence="1" id="KW-0732">Signal</keyword>
<feature type="chain" id="PRO_5045713390" description="Nicotinamidase-related amidase" evidence="1">
    <location>
        <begin position="21"/>
        <end position="237"/>
    </location>
</feature>
<dbReference type="Proteomes" id="UP001521785">
    <property type="component" value="Unassembled WGS sequence"/>
</dbReference>
<reference evidence="2 3" key="1">
    <citation type="submission" date="2024-02" db="EMBL/GenBank/DDBJ databases">
        <title>De novo assembly and annotation of 12 fungi associated with fruit tree decline syndrome in Ontario, Canada.</title>
        <authorList>
            <person name="Sulman M."/>
            <person name="Ellouze W."/>
            <person name="Ilyukhin E."/>
        </authorList>
    </citation>
    <scope>NUCLEOTIDE SEQUENCE [LARGE SCALE GENOMIC DNA]</scope>
    <source>
        <strain evidence="2 3">M42-189</strain>
    </source>
</reference>
<dbReference type="InterPro" id="IPR053152">
    <property type="entry name" value="Hydrolase_YcaC-like"/>
</dbReference>
<dbReference type="SUPFAM" id="SSF52499">
    <property type="entry name" value="Isochorismatase-like hydrolases"/>
    <property type="match status" value="1"/>
</dbReference>
<organism evidence="2 3">
    <name type="scientific">Paraconiothyrium brasiliense</name>
    <dbReference type="NCBI Taxonomy" id="300254"/>
    <lineage>
        <taxon>Eukaryota</taxon>
        <taxon>Fungi</taxon>
        <taxon>Dikarya</taxon>
        <taxon>Ascomycota</taxon>
        <taxon>Pezizomycotina</taxon>
        <taxon>Dothideomycetes</taxon>
        <taxon>Pleosporomycetidae</taxon>
        <taxon>Pleosporales</taxon>
        <taxon>Massarineae</taxon>
        <taxon>Didymosphaeriaceae</taxon>
        <taxon>Paraconiothyrium</taxon>
    </lineage>
</organism>
<proteinExistence type="predicted"/>
<keyword evidence="3" id="KW-1185">Reference proteome</keyword>
<evidence type="ECO:0000313" key="3">
    <source>
        <dbReference type="Proteomes" id="UP001521785"/>
    </source>
</evidence>
<dbReference type="PANTHER" id="PTHR43559:SF3">
    <property type="entry name" value="HYDROLASE YCAC-RELATED"/>
    <property type="match status" value="1"/>
</dbReference>
<comment type="caution">
    <text evidence="2">The sequence shown here is derived from an EMBL/GenBank/DDBJ whole genome shotgun (WGS) entry which is preliminary data.</text>
</comment>
<accession>A0ABR3QSW8</accession>
<gene>
    <name evidence="2" type="ORF">SLS60_009785</name>
</gene>
<protein>
    <recommendedName>
        <fullName evidence="4">Nicotinamidase-related amidase</fullName>
    </recommendedName>
</protein>